<dbReference type="RefSeq" id="WP_011385126.1">
    <property type="nucleotide sequence ID" value="NC_007626.1"/>
</dbReference>
<protein>
    <submittedName>
        <fullName evidence="1">Uncharacterized protein</fullName>
    </submittedName>
</protein>
<gene>
    <name evidence="1" type="ordered locus">amb2747</name>
</gene>
<dbReference type="OrthoDB" id="7363590at2"/>
<name>Q2W3M4_PARM1</name>
<evidence type="ECO:0000313" key="1">
    <source>
        <dbReference type="EMBL" id="BAE51551.1"/>
    </source>
</evidence>
<proteinExistence type="predicted"/>
<dbReference type="AlphaFoldDB" id="Q2W3M4"/>
<dbReference type="HOGENOM" id="CLU_2936152_0_0_5"/>
<reference evidence="1 2" key="1">
    <citation type="journal article" date="2005" name="DNA Res.">
        <title>Complete genome sequence of the facultative anaerobic magnetotactic bacterium Magnetospirillum sp. strain AMB-1.</title>
        <authorList>
            <person name="Matsunaga T."/>
            <person name="Okamura Y."/>
            <person name="Fukuda Y."/>
            <person name="Wahyudi A.T."/>
            <person name="Murase Y."/>
            <person name="Takeyama H."/>
        </authorList>
    </citation>
    <scope>NUCLEOTIDE SEQUENCE [LARGE SCALE GENOMIC DNA]</scope>
    <source>
        <strain evidence="2">ATCC 700264 / AMB-1</strain>
    </source>
</reference>
<organism evidence="1 2">
    <name type="scientific">Paramagnetospirillum magneticum (strain ATCC 700264 / AMB-1)</name>
    <name type="common">Magnetospirillum magneticum</name>
    <dbReference type="NCBI Taxonomy" id="342108"/>
    <lineage>
        <taxon>Bacteria</taxon>
        <taxon>Pseudomonadati</taxon>
        <taxon>Pseudomonadota</taxon>
        <taxon>Alphaproteobacteria</taxon>
        <taxon>Rhodospirillales</taxon>
        <taxon>Magnetospirillaceae</taxon>
        <taxon>Paramagnetospirillum</taxon>
    </lineage>
</organism>
<sequence length="60" mass="6493">MTFCWDDVAVLLSHLDAEAKGQAVDGDGAEVEARRLMKLYPGMAGLLAPIAERHARRQAA</sequence>
<keyword evidence="2" id="KW-1185">Reference proteome</keyword>
<accession>Q2W3M4</accession>
<dbReference type="EMBL" id="AP007255">
    <property type="protein sequence ID" value="BAE51551.1"/>
    <property type="molecule type" value="Genomic_DNA"/>
</dbReference>
<dbReference type="Proteomes" id="UP000007058">
    <property type="component" value="Chromosome"/>
</dbReference>
<evidence type="ECO:0000313" key="2">
    <source>
        <dbReference type="Proteomes" id="UP000007058"/>
    </source>
</evidence>
<dbReference type="KEGG" id="mag:amb2747"/>